<dbReference type="WBParaSite" id="Pan_g4631.t1">
    <property type="protein sequence ID" value="Pan_g4631.t1"/>
    <property type="gene ID" value="Pan_g4631"/>
</dbReference>
<protein>
    <submittedName>
        <fullName evidence="4">Uncharacterized protein</fullName>
    </submittedName>
</protein>
<accession>A0A7E4W0E4</accession>
<evidence type="ECO:0000313" key="4">
    <source>
        <dbReference type="WBParaSite" id="Pan_g4631.t1"/>
    </source>
</evidence>
<evidence type="ECO:0000256" key="2">
    <source>
        <dbReference type="SAM" id="MobiDB-lite"/>
    </source>
</evidence>
<evidence type="ECO:0000256" key="1">
    <source>
        <dbReference type="SAM" id="Coils"/>
    </source>
</evidence>
<name>A0A7E4W0E4_PANRE</name>
<organism evidence="3 4">
    <name type="scientific">Panagrellus redivivus</name>
    <name type="common">Microworm</name>
    <dbReference type="NCBI Taxonomy" id="6233"/>
    <lineage>
        <taxon>Eukaryota</taxon>
        <taxon>Metazoa</taxon>
        <taxon>Ecdysozoa</taxon>
        <taxon>Nematoda</taxon>
        <taxon>Chromadorea</taxon>
        <taxon>Rhabditida</taxon>
        <taxon>Tylenchina</taxon>
        <taxon>Panagrolaimomorpha</taxon>
        <taxon>Panagrolaimoidea</taxon>
        <taxon>Panagrolaimidae</taxon>
        <taxon>Panagrellus</taxon>
    </lineage>
</organism>
<dbReference type="Proteomes" id="UP000492821">
    <property type="component" value="Unassembled WGS sequence"/>
</dbReference>
<dbReference type="AlphaFoldDB" id="A0A7E4W0E4"/>
<keyword evidence="3" id="KW-1185">Reference proteome</keyword>
<keyword evidence="1" id="KW-0175">Coiled coil</keyword>
<reference evidence="4" key="2">
    <citation type="submission" date="2020-10" db="UniProtKB">
        <authorList>
            <consortium name="WormBaseParasite"/>
        </authorList>
    </citation>
    <scope>IDENTIFICATION</scope>
</reference>
<feature type="coiled-coil region" evidence="1">
    <location>
        <begin position="37"/>
        <end position="153"/>
    </location>
</feature>
<feature type="compositionally biased region" description="Low complexity" evidence="2">
    <location>
        <begin position="164"/>
        <end position="175"/>
    </location>
</feature>
<sequence length="188" mass="21168">MLPSSLLSTWKKIVLAACLTVIALFAYFDYSQRAEFADTLLLKLDAYKKEVESLTTQLILFTQHKKKLEAAINNYEAEQKLKLDEFKNQIKKLQLERADWQQKFEECSAKAVLKVPMVSDFDVARLQEENSQKESEIHRLKSEVEKLQTLQNETSVHMVGTGGATASNAANGTENKPLELAESTLTGA</sequence>
<proteinExistence type="predicted"/>
<feature type="region of interest" description="Disordered" evidence="2">
    <location>
        <begin position="160"/>
        <end position="188"/>
    </location>
</feature>
<reference evidence="3" key="1">
    <citation type="journal article" date="2013" name="Genetics">
        <title>The draft genome and transcriptome of Panagrellus redivivus are shaped by the harsh demands of a free-living lifestyle.</title>
        <authorList>
            <person name="Srinivasan J."/>
            <person name="Dillman A.R."/>
            <person name="Macchietto M.G."/>
            <person name="Heikkinen L."/>
            <person name="Lakso M."/>
            <person name="Fracchia K.M."/>
            <person name="Antoshechkin I."/>
            <person name="Mortazavi A."/>
            <person name="Wong G."/>
            <person name="Sternberg P.W."/>
        </authorList>
    </citation>
    <scope>NUCLEOTIDE SEQUENCE [LARGE SCALE GENOMIC DNA]</scope>
    <source>
        <strain evidence="3">MT8872</strain>
    </source>
</reference>
<evidence type="ECO:0000313" key="3">
    <source>
        <dbReference type="Proteomes" id="UP000492821"/>
    </source>
</evidence>